<comment type="caution">
    <text evidence="3">The sequence shown here is derived from an EMBL/GenBank/DDBJ whole genome shotgun (WGS) entry which is preliminary data.</text>
</comment>
<dbReference type="OrthoDB" id="4850726at2759"/>
<keyword evidence="4" id="KW-1185">Reference proteome</keyword>
<dbReference type="InterPro" id="IPR010730">
    <property type="entry name" value="HET"/>
</dbReference>
<dbReference type="InterPro" id="IPR001202">
    <property type="entry name" value="WW_dom"/>
</dbReference>
<evidence type="ECO:0000259" key="2">
    <source>
        <dbReference type="PROSITE" id="PS50020"/>
    </source>
</evidence>
<dbReference type="PROSITE" id="PS50020">
    <property type="entry name" value="WW_DOMAIN_2"/>
    <property type="match status" value="1"/>
</dbReference>
<reference evidence="3" key="1">
    <citation type="journal article" date="2020" name="Stud. Mycol.">
        <title>101 Dothideomycetes genomes: a test case for predicting lifestyles and emergence of pathogens.</title>
        <authorList>
            <person name="Haridas S."/>
            <person name="Albert R."/>
            <person name="Binder M."/>
            <person name="Bloem J."/>
            <person name="Labutti K."/>
            <person name="Salamov A."/>
            <person name="Andreopoulos B."/>
            <person name="Baker S."/>
            <person name="Barry K."/>
            <person name="Bills G."/>
            <person name="Bluhm B."/>
            <person name="Cannon C."/>
            <person name="Castanera R."/>
            <person name="Culley D."/>
            <person name="Daum C."/>
            <person name="Ezra D."/>
            <person name="Gonzalez J."/>
            <person name="Henrissat B."/>
            <person name="Kuo A."/>
            <person name="Liang C."/>
            <person name="Lipzen A."/>
            <person name="Lutzoni F."/>
            <person name="Magnuson J."/>
            <person name="Mondo S."/>
            <person name="Nolan M."/>
            <person name="Ohm R."/>
            <person name="Pangilinan J."/>
            <person name="Park H.-J."/>
            <person name="Ramirez L."/>
            <person name="Alfaro M."/>
            <person name="Sun H."/>
            <person name="Tritt A."/>
            <person name="Yoshinaga Y."/>
            <person name="Zwiers L.-H."/>
            <person name="Turgeon B."/>
            <person name="Goodwin S."/>
            <person name="Spatafora J."/>
            <person name="Crous P."/>
            <person name="Grigoriev I."/>
        </authorList>
    </citation>
    <scope>NUCLEOTIDE SEQUENCE</scope>
    <source>
        <strain evidence="3">CBS 125425</strain>
    </source>
</reference>
<proteinExistence type="predicted"/>
<gene>
    <name evidence="3" type="ORF">EJ04DRAFT_512102</name>
</gene>
<sequence length="706" mass="81567">MRTYIYQQLDVEHNEIRLFRLKPGEFEDDIHIEIFHTPLVSPEPVPSIRFDHQELKDTLPLGHEVYETSEGVYMFRDQETGNTSWTHPNSTIDESLYAFAEMPFPYAGFEPRYETLSYTWDTEYATESIFVDDPGTPSETIRSTVLLVRPNLFSALKHMRYSAGSRLLWIDAICIDQDNTLERNHEVKRMCEIYRCAFRVVVWLGDASTDSWRALQLLRYAGEQVETADTTNFLVSPEARELKWTYPSFALPYTVDDGQAIRRLLERPWWDRLWIWQEIHVANTRALVQCGKQHETISWSLLARALTLLQWKTILPPALPRSLLTSRYLLCKGFETSDPDFALFSTQNARYSVDQDRIYAILGLLDVDLARRLEIDYSRPATRVFQDFCTACLGYYDDLGFLQFCDMSLENIEGKPSWVPDWSQPFTFGGLLYGSASGSGPQAQIDTVENGVLKVMGIICGKVQHVSPHSNQSLWQKILSWQPNGLEDEGNLYYTRESMMDAFLRVICRNFCAARVPGWDYPSIDIYRKVYLFHSKQKNREFTDVQHARVEEQLSRTTKGRTFFQTERHIGLCPLGTEPDDLLCVLLGCEAPIILRVSDEDMYQVVGPAYAHDLMDAEALLGPLPNEWRIHYVIDANKGMTQLFTDLETNSTVDEDPRLGPLPEDWEYDQGGGYRNRKTDKPTWLDPRLSPEHLRARGVNLQTFRL</sequence>
<name>A0A9P4R1E2_9PLEO</name>
<organism evidence="3 4">
    <name type="scientific">Polyplosphaeria fusca</name>
    <dbReference type="NCBI Taxonomy" id="682080"/>
    <lineage>
        <taxon>Eukaryota</taxon>
        <taxon>Fungi</taxon>
        <taxon>Dikarya</taxon>
        <taxon>Ascomycota</taxon>
        <taxon>Pezizomycotina</taxon>
        <taxon>Dothideomycetes</taxon>
        <taxon>Pleosporomycetidae</taxon>
        <taxon>Pleosporales</taxon>
        <taxon>Tetraplosphaeriaceae</taxon>
        <taxon>Polyplosphaeria</taxon>
    </lineage>
</organism>
<evidence type="ECO:0000313" key="4">
    <source>
        <dbReference type="Proteomes" id="UP000799444"/>
    </source>
</evidence>
<dbReference type="PANTHER" id="PTHR24148:SF73">
    <property type="entry name" value="HET DOMAIN PROTEIN (AFU_ORTHOLOGUE AFUA_8G01020)"/>
    <property type="match status" value="1"/>
</dbReference>
<feature type="domain" description="WW" evidence="2">
    <location>
        <begin position="57"/>
        <end position="90"/>
    </location>
</feature>
<feature type="region of interest" description="Disordered" evidence="1">
    <location>
        <begin position="651"/>
        <end position="685"/>
    </location>
</feature>
<evidence type="ECO:0000313" key="3">
    <source>
        <dbReference type="EMBL" id="KAF2734944.1"/>
    </source>
</evidence>
<feature type="non-terminal residue" evidence="3">
    <location>
        <position position="706"/>
    </location>
</feature>
<protein>
    <submittedName>
        <fullName evidence="3">HET-domain-containing protein</fullName>
    </submittedName>
</protein>
<dbReference type="AlphaFoldDB" id="A0A9P4R1E2"/>
<dbReference type="PANTHER" id="PTHR24148">
    <property type="entry name" value="ANKYRIN REPEAT DOMAIN-CONTAINING PROTEIN 39 HOMOLOG-RELATED"/>
    <property type="match status" value="1"/>
</dbReference>
<dbReference type="Pfam" id="PF06985">
    <property type="entry name" value="HET"/>
    <property type="match status" value="1"/>
</dbReference>
<dbReference type="EMBL" id="ML996141">
    <property type="protein sequence ID" value="KAF2734944.1"/>
    <property type="molecule type" value="Genomic_DNA"/>
</dbReference>
<accession>A0A9P4R1E2</accession>
<evidence type="ECO:0000256" key="1">
    <source>
        <dbReference type="SAM" id="MobiDB-lite"/>
    </source>
</evidence>
<dbReference type="InterPro" id="IPR052895">
    <property type="entry name" value="HetReg/Transcr_Mod"/>
</dbReference>
<dbReference type="Proteomes" id="UP000799444">
    <property type="component" value="Unassembled WGS sequence"/>
</dbReference>